<evidence type="ECO:0000313" key="3">
    <source>
        <dbReference type="EMBL" id="RDC59076.1"/>
    </source>
</evidence>
<dbReference type="GO" id="GO:0005524">
    <property type="term" value="F:ATP binding"/>
    <property type="evidence" value="ECO:0007669"/>
    <property type="project" value="InterPro"/>
</dbReference>
<keyword evidence="4" id="KW-1185">Reference proteome</keyword>
<gene>
    <name evidence="3" type="ORF">HME9302_00254</name>
</gene>
<dbReference type="GO" id="GO:0016740">
    <property type="term" value="F:transferase activity"/>
    <property type="evidence" value="ECO:0007669"/>
    <property type="project" value="InterPro"/>
</dbReference>
<comment type="caution">
    <text evidence="3">The sequence shown here is derived from an EMBL/GenBank/DDBJ whole genome shotgun (WGS) entry which is preliminary data.</text>
</comment>
<feature type="active site" evidence="1">
    <location>
        <position position="46"/>
    </location>
</feature>
<dbReference type="AlphaFoldDB" id="A0A369Q7D9"/>
<dbReference type="Pfam" id="PF07931">
    <property type="entry name" value="CPT"/>
    <property type="match status" value="1"/>
</dbReference>
<proteinExistence type="predicted"/>
<dbReference type="PIRSF" id="PIRSF007531">
    <property type="entry name" value="CPT"/>
    <property type="match status" value="1"/>
</dbReference>
<organism evidence="3 4">
    <name type="scientific">Alteripontixanthobacter maritimus</name>
    <dbReference type="NCBI Taxonomy" id="2161824"/>
    <lineage>
        <taxon>Bacteria</taxon>
        <taxon>Pseudomonadati</taxon>
        <taxon>Pseudomonadota</taxon>
        <taxon>Alphaproteobacteria</taxon>
        <taxon>Sphingomonadales</taxon>
        <taxon>Erythrobacteraceae</taxon>
        <taxon>Alteripontixanthobacter</taxon>
    </lineage>
</organism>
<evidence type="ECO:0000256" key="1">
    <source>
        <dbReference type="PIRSR" id="PIRSR007531-1"/>
    </source>
</evidence>
<sequence>MENVKTKRFMPPKIVVMNGVSSVGKTSVAKAIQNHASRAFLHVQMDDFLRMLPRRAFEGQEGLIFKRIDSHTIDVQSGDLVERALAGMRNAVASMAECGNDMVVDDVFFADEDADYRRLLKQYDVRLVGLFAPLEVV</sequence>
<evidence type="ECO:0008006" key="5">
    <source>
        <dbReference type="Google" id="ProtNLM"/>
    </source>
</evidence>
<evidence type="ECO:0000256" key="2">
    <source>
        <dbReference type="PIRSR" id="PIRSR007531-2"/>
    </source>
</evidence>
<dbReference type="Gene3D" id="3.40.50.300">
    <property type="entry name" value="P-loop containing nucleotide triphosphate hydrolases"/>
    <property type="match status" value="1"/>
</dbReference>
<reference evidence="3 4" key="1">
    <citation type="submission" date="2018-04" db="EMBL/GenBank/DDBJ databases">
        <title>Altererythrobacter sp. HME9302 genome sequencing and assembly.</title>
        <authorList>
            <person name="Kang H."/>
            <person name="Kim H."/>
            <person name="Joh K."/>
        </authorList>
    </citation>
    <scope>NUCLEOTIDE SEQUENCE [LARGE SCALE GENOMIC DNA]</scope>
    <source>
        <strain evidence="3 4">HME9302</strain>
    </source>
</reference>
<dbReference type="Proteomes" id="UP000253727">
    <property type="component" value="Unassembled WGS sequence"/>
</dbReference>
<dbReference type="SUPFAM" id="SSF52540">
    <property type="entry name" value="P-loop containing nucleoside triphosphate hydrolases"/>
    <property type="match status" value="1"/>
</dbReference>
<feature type="binding site" evidence="2">
    <location>
        <begin position="19"/>
        <end position="26"/>
    </location>
    <ligand>
        <name>ATP</name>
        <dbReference type="ChEBI" id="CHEBI:30616"/>
    </ligand>
</feature>
<accession>A0A369Q7D9</accession>
<evidence type="ECO:0000313" key="4">
    <source>
        <dbReference type="Proteomes" id="UP000253727"/>
    </source>
</evidence>
<dbReference type="InterPro" id="IPR012853">
    <property type="entry name" value="CPT"/>
</dbReference>
<name>A0A369Q7D9_9SPHN</name>
<dbReference type="EMBL" id="QBKA01000002">
    <property type="protein sequence ID" value="RDC59076.1"/>
    <property type="molecule type" value="Genomic_DNA"/>
</dbReference>
<dbReference type="InterPro" id="IPR027417">
    <property type="entry name" value="P-loop_NTPase"/>
</dbReference>
<protein>
    <recommendedName>
        <fullName evidence="5">Chloramphenicol 3-O phosphotransferase</fullName>
    </recommendedName>
</protein>